<organism evidence="2 3">
    <name type="scientific">Streptantibioticus cattleyicolor (strain ATCC 35852 / DSM 46488 / JCM 4925 / NBRC 14057 / NRRL 8057)</name>
    <name type="common">Streptomyces cattleya</name>
    <dbReference type="NCBI Taxonomy" id="1003195"/>
    <lineage>
        <taxon>Bacteria</taxon>
        <taxon>Bacillati</taxon>
        <taxon>Actinomycetota</taxon>
        <taxon>Actinomycetes</taxon>
        <taxon>Kitasatosporales</taxon>
        <taxon>Streptomycetaceae</taxon>
        <taxon>Streptantibioticus</taxon>
    </lineage>
</organism>
<accession>G8XE10</accession>
<evidence type="ECO:0000313" key="2">
    <source>
        <dbReference type="EMBL" id="AEW98272.1"/>
    </source>
</evidence>
<dbReference type="Proteomes" id="UP000007842">
    <property type="component" value="Plasmid pSCATT"/>
</dbReference>
<evidence type="ECO:0000256" key="1">
    <source>
        <dbReference type="SAM" id="MobiDB-lite"/>
    </source>
</evidence>
<reference evidence="3" key="1">
    <citation type="submission" date="2011-12" db="EMBL/GenBank/DDBJ databases">
        <title>Complete genome sequence of Streptomyces cattleya strain DSM 46488.</title>
        <authorList>
            <person name="Ou H.-Y."/>
            <person name="Li P."/>
            <person name="Zhao C."/>
            <person name="O'Hagan D."/>
            <person name="Deng Z."/>
        </authorList>
    </citation>
    <scope>NUCLEOTIDE SEQUENCE [LARGE SCALE GENOMIC DNA]</scope>
    <source>
        <strain evidence="3">ATCC 35852 / DSM 46488 / JCM 4925 / NBRC 14057 / NRRL 8057</strain>
        <plasmid evidence="3">Plasmid pSCATT</plasmid>
    </source>
</reference>
<dbReference type="KEGG" id="scy:SCATT_p00790"/>
<dbReference type="PATRIC" id="fig|1003195.29.peg.5881"/>
<gene>
    <name evidence="2" type="ordered locus">SCATT_p00790</name>
</gene>
<keyword evidence="3" id="KW-1185">Reference proteome</keyword>
<dbReference type="EMBL" id="CP003229">
    <property type="protein sequence ID" value="AEW98272.1"/>
    <property type="molecule type" value="Genomic_DNA"/>
</dbReference>
<feature type="region of interest" description="Disordered" evidence="1">
    <location>
        <begin position="1"/>
        <end position="62"/>
    </location>
</feature>
<dbReference type="AlphaFoldDB" id="G8XE10"/>
<proteinExistence type="predicted"/>
<sequence>MNGQTVTARNPRGRRDNSTTIRAGPSTRPGTLKSTRRPHAQGSLVTQHRKMFGIPKLDDRTR</sequence>
<protein>
    <submittedName>
        <fullName evidence="2">Uncharacterized protein</fullName>
    </submittedName>
</protein>
<dbReference type="HOGENOM" id="CLU_2902196_0_0_11"/>
<geneLocation type="plasmid" evidence="2 3">
    <name>pSCATT</name>
</geneLocation>
<keyword evidence="2" id="KW-0614">Plasmid</keyword>
<evidence type="ECO:0000313" key="3">
    <source>
        <dbReference type="Proteomes" id="UP000007842"/>
    </source>
</evidence>
<name>G8XE10_STREN</name>